<dbReference type="Gene3D" id="3.40.50.300">
    <property type="entry name" value="P-loop containing nucleotide triphosphate hydrolases"/>
    <property type="match status" value="1"/>
</dbReference>
<dbReference type="InterPro" id="IPR003495">
    <property type="entry name" value="CobW/HypB/UreG_nucleotide-bd"/>
</dbReference>
<dbReference type="Proteomes" id="UP000194137">
    <property type="component" value="Chromosome"/>
</dbReference>
<name>A0A1W6ZM91_9HYPH</name>
<proteinExistence type="inferred from homology"/>
<dbReference type="GO" id="GO:0000166">
    <property type="term" value="F:nucleotide binding"/>
    <property type="evidence" value="ECO:0007669"/>
    <property type="project" value="UniProtKB-KW"/>
</dbReference>
<dbReference type="InterPro" id="IPR011629">
    <property type="entry name" value="CobW-like_C"/>
</dbReference>
<dbReference type="STRING" id="1235591.CAK95_04715"/>
<evidence type="ECO:0000256" key="2">
    <source>
        <dbReference type="ARBA" id="ARBA00022801"/>
    </source>
</evidence>
<comment type="catalytic activity">
    <reaction evidence="6">
        <text>GTP + H2O = GDP + phosphate + H(+)</text>
        <dbReference type="Rhea" id="RHEA:19669"/>
        <dbReference type="ChEBI" id="CHEBI:15377"/>
        <dbReference type="ChEBI" id="CHEBI:15378"/>
        <dbReference type="ChEBI" id="CHEBI:37565"/>
        <dbReference type="ChEBI" id="CHEBI:43474"/>
        <dbReference type="ChEBI" id="CHEBI:58189"/>
    </reaction>
    <physiologicalReaction direction="left-to-right" evidence="6">
        <dbReference type="Rhea" id="RHEA:19670"/>
    </physiologicalReaction>
</comment>
<comment type="function">
    <text evidence="5">Zinc chaperone that directly transfers zinc cofactor to target proteins, thereby activating them. Zinc is transferred from the CXCC motif in the GTPase domain to the zinc binding site in target proteins in a process requiring GTP hydrolysis.</text>
</comment>
<dbReference type="AlphaFoldDB" id="A0A1W6ZM91"/>
<dbReference type="InterPro" id="IPR027417">
    <property type="entry name" value="P-loop_NTPase"/>
</dbReference>
<dbReference type="OrthoDB" id="9808822at2"/>
<dbReference type="Pfam" id="PF02492">
    <property type="entry name" value="cobW"/>
    <property type="match status" value="1"/>
</dbReference>
<evidence type="ECO:0000313" key="7">
    <source>
        <dbReference type="EMBL" id="ARP98469.1"/>
    </source>
</evidence>
<dbReference type="GO" id="GO:0016787">
    <property type="term" value="F:hydrolase activity"/>
    <property type="evidence" value="ECO:0007669"/>
    <property type="project" value="UniProtKB-KW"/>
</dbReference>
<comment type="similarity">
    <text evidence="4">Belongs to the SIMIBI class G3E GTPase family. ZNG1 subfamily.</text>
</comment>
<dbReference type="SUPFAM" id="SSF90002">
    <property type="entry name" value="Hypothetical protein YjiA, C-terminal domain"/>
    <property type="match status" value="1"/>
</dbReference>
<evidence type="ECO:0000256" key="3">
    <source>
        <dbReference type="ARBA" id="ARBA00023186"/>
    </source>
</evidence>
<dbReference type="EMBL" id="CP021112">
    <property type="protein sequence ID" value="ARP98469.1"/>
    <property type="molecule type" value="Genomic_DNA"/>
</dbReference>
<sequence length="379" mass="41515">MTASEQPAERVPPQPIPLTLLTGFLGAGKTTLLNGLLKDPALSDTAVIINEFGDIALDHLLVEKIDGDMMVLSSGCLCCNLRGDLVTALERLLRNLDNGRASFKRVIVETTGLADPAPLLQTAMSHPYLLMRFRLDGVVTLVDAINGSATLDNHAEAVKQAAVADRIVLTKTDLLDTPEHIAARNTLLQRLHKLNPAATLLDAAAGEATPANLLGCGLYDPSRKIPDVSRWLADEAIAAAQAHDHHHHHDVNRHDERVRAFTLSTERAIPAAMLDLFLELLRSTHGPNLLRMKAIVNVEETPDRPMVLHGVQHVLHPAAQLEGWPDDDRRTRMVFIVRDIEPRIIRELFDAFLGYTAPDRPDAAAIVDNPLVPFGGRDR</sequence>
<dbReference type="SUPFAM" id="SSF52540">
    <property type="entry name" value="P-loop containing nucleoside triphosphate hydrolases"/>
    <property type="match status" value="1"/>
</dbReference>
<reference evidence="7 8" key="1">
    <citation type="submission" date="2017-05" db="EMBL/GenBank/DDBJ databases">
        <title>Full genome sequence of Pseudorhodoplanes sinuspersici.</title>
        <authorList>
            <person name="Dastgheib S.M.M."/>
            <person name="Shavandi M."/>
            <person name="Tirandaz H."/>
        </authorList>
    </citation>
    <scope>NUCLEOTIDE SEQUENCE [LARGE SCALE GENOMIC DNA]</scope>
    <source>
        <strain evidence="7 8">RIPI110</strain>
    </source>
</reference>
<dbReference type="Gene3D" id="3.30.1220.10">
    <property type="entry name" value="CobW-like, C-terminal domain"/>
    <property type="match status" value="1"/>
</dbReference>
<dbReference type="PANTHER" id="PTHR13748">
    <property type="entry name" value="COBW-RELATED"/>
    <property type="match status" value="1"/>
</dbReference>
<keyword evidence="3" id="KW-0143">Chaperone</keyword>
<keyword evidence="1" id="KW-0547">Nucleotide-binding</keyword>
<dbReference type="KEGG" id="psin:CAK95_04715"/>
<evidence type="ECO:0000256" key="5">
    <source>
        <dbReference type="ARBA" id="ARBA00045658"/>
    </source>
</evidence>
<dbReference type="Pfam" id="PF07683">
    <property type="entry name" value="CobW_C"/>
    <property type="match status" value="1"/>
</dbReference>
<dbReference type="InterPro" id="IPR036627">
    <property type="entry name" value="CobW-likC_sf"/>
</dbReference>
<evidence type="ECO:0000256" key="1">
    <source>
        <dbReference type="ARBA" id="ARBA00022741"/>
    </source>
</evidence>
<evidence type="ECO:0000256" key="4">
    <source>
        <dbReference type="ARBA" id="ARBA00034320"/>
    </source>
</evidence>
<dbReference type="CDD" id="cd03112">
    <property type="entry name" value="CobW-like"/>
    <property type="match status" value="1"/>
</dbReference>
<dbReference type="InterPro" id="IPR051316">
    <property type="entry name" value="Zinc-reg_GTPase_activator"/>
</dbReference>
<keyword evidence="8" id="KW-1185">Reference proteome</keyword>
<dbReference type="SMART" id="SM00833">
    <property type="entry name" value="CobW_C"/>
    <property type="match status" value="1"/>
</dbReference>
<evidence type="ECO:0000313" key="8">
    <source>
        <dbReference type="Proteomes" id="UP000194137"/>
    </source>
</evidence>
<accession>A0A1W6ZM91</accession>
<protein>
    <submittedName>
        <fullName evidence="7">GTP-binding protein</fullName>
    </submittedName>
</protein>
<evidence type="ECO:0000256" key="6">
    <source>
        <dbReference type="ARBA" id="ARBA00049117"/>
    </source>
</evidence>
<keyword evidence="2" id="KW-0378">Hydrolase</keyword>
<organism evidence="7 8">
    <name type="scientific">Pseudorhodoplanes sinuspersici</name>
    <dbReference type="NCBI Taxonomy" id="1235591"/>
    <lineage>
        <taxon>Bacteria</taxon>
        <taxon>Pseudomonadati</taxon>
        <taxon>Pseudomonadota</taxon>
        <taxon>Alphaproteobacteria</taxon>
        <taxon>Hyphomicrobiales</taxon>
        <taxon>Pseudorhodoplanes</taxon>
    </lineage>
</organism>
<gene>
    <name evidence="7" type="ORF">CAK95_04715</name>
</gene>